<dbReference type="Pfam" id="PF01189">
    <property type="entry name" value="Methyltr_RsmB-F"/>
    <property type="match status" value="1"/>
</dbReference>
<feature type="active site" description="Nucleophile" evidence="5">
    <location>
        <position position="228"/>
    </location>
</feature>
<dbReference type="PANTHER" id="PTHR22807">
    <property type="entry name" value="NOP2 YEAST -RELATED NOL1/NOP2/FMU SUN DOMAIN-CONTAINING"/>
    <property type="match status" value="1"/>
</dbReference>
<accession>A0A5A8F3V8</accession>
<evidence type="ECO:0000256" key="1">
    <source>
        <dbReference type="ARBA" id="ARBA00022603"/>
    </source>
</evidence>
<dbReference type="PROSITE" id="PS51686">
    <property type="entry name" value="SAM_MT_RSMB_NOP"/>
    <property type="match status" value="1"/>
</dbReference>
<dbReference type="OrthoDB" id="9810297at2"/>
<dbReference type="AlphaFoldDB" id="A0A5A8F3V8"/>
<dbReference type="GO" id="GO:0000470">
    <property type="term" value="P:maturation of LSU-rRNA"/>
    <property type="evidence" value="ECO:0007669"/>
    <property type="project" value="TreeGrafter"/>
</dbReference>
<dbReference type="GO" id="GO:0009383">
    <property type="term" value="F:rRNA (cytosine-C5-)-methyltransferase activity"/>
    <property type="evidence" value="ECO:0007669"/>
    <property type="project" value="TreeGrafter"/>
</dbReference>
<dbReference type="InterPro" id="IPR029063">
    <property type="entry name" value="SAM-dependent_MTases_sf"/>
</dbReference>
<dbReference type="Gene3D" id="3.40.50.150">
    <property type="entry name" value="Vaccinia Virus protein VP39"/>
    <property type="match status" value="1"/>
</dbReference>
<comment type="caution">
    <text evidence="7">The sequence shown here is derived from an EMBL/GenBank/DDBJ whole genome shotgun (WGS) entry which is preliminary data.</text>
</comment>
<keyword evidence="1 5" id="KW-0489">Methyltransferase</keyword>
<dbReference type="Proteomes" id="UP000322876">
    <property type="component" value="Unassembled WGS sequence"/>
</dbReference>
<evidence type="ECO:0000256" key="3">
    <source>
        <dbReference type="ARBA" id="ARBA00022691"/>
    </source>
</evidence>
<dbReference type="EMBL" id="VFJB01000009">
    <property type="protein sequence ID" value="KAA0257174.1"/>
    <property type="molecule type" value="Genomic_DNA"/>
</dbReference>
<keyword evidence="8" id="KW-1185">Reference proteome</keyword>
<feature type="domain" description="SAM-dependent MTase RsmB/NOP-type" evidence="6">
    <location>
        <begin position="23"/>
        <end position="261"/>
    </location>
</feature>
<dbReference type="InterPro" id="IPR049560">
    <property type="entry name" value="MeTrfase_RsmB-F_NOP2_cat"/>
</dbReference>
<sequence>MEIFSFNADVAKMIAESFDDLNVFKSFFKRAPLTIRTNLLKNSRELLYNKLSQKVDLTYTEVSPFGLRLKVRINARQFDEFKKGLYEIQDEASQLISLLIMAKPGDKVVDYCAGTGGKSLALMSVMQNSIKLECYDVDRNKLSILMRRAKVSNCEVKIIKKPKLKFYDWVLIDVPCSGLGSIRRDVDLNLRLGLDADKISTLLQKQRMIMDNAVKFVRKGGHIVYVTCSILKRENEDQVDYFLDKYKNLELIDVKTILDIL</sequence>
<dbReference type="Gene3D" id="3.30.70.1170">
    <property type="entry name" value="Sun protein, domain 3"/>
    <property type="match status" value="1"/>
</dbReference>
<evidence type="ECO:0000259" key="6">
    <source>
        <dbReference type="PROSITE" id="PS51686"/>
    </source>
</evidence>
<name>A0A5A8F3V8_9BACT</name>
<dbReference type="InterPro" id="IPR001678">
    <property type="entry name" value="MeTrfase_RsmB-F_NOP2_dom"/>
</dbReference>
<comment type="caution">
    <text evidence="5">Lacks conserved residue(s) required for the propagation of feature annotation.</text>
</comment>
<keyword evidence="3 5" id="KW-0949">S-adenosyl-L-methionine</keyword>
<dbReference type="InterPro" id="IPR023267">
    <property type="entry name" value="RCMT"/>
</dbReference>
<evidence type="ECO:0000313" key="7">
    <source>
        <dbReference type="EMBL" id="KAA0257174.1"/>
    </source>
</evidence>
<dbReference type="GO" id="GO:0003723">
    <property type="term" value="F:RNA binding"/>
    <property type="evidence" value="ECO:0007669"/>
    <property type="project" value="UniProtKB-UniRule"/>
</dbReference>
<dbReference type="PANTHER" id="PTHR22807:SF54">
    <property type="entry name" value="CHROMOSOME UNDETERMINED SCAFFOLD_82, WHOLE GENOME SHOTGUN SEQUENCE"/>
    <property type="match status" value="1"/>
</dbReference>
<reference evidence="7 8" key="1">
    <citation type="submission" date="2019-06" db="EMBL/GenBank/DDBJ databases">
        <title>Genomic insights into carbon and energy metabolism of Deferribacter autotrophicus revealed new metabolic traits in the phylum Deferribacteres.</title>
        <authorList>
            <person name="Slobodkin A.I."/>
            <person name="Slobodkina G.B."/>
            <person name="Allioux M."/>
            <person name="Alain K."/>
            <person name="Jebbar M."/>
            <person name="Shadrin V."/>
            <person name="Kublanov I.V."/>
            <person name="Toshchakov S.V."/>
            <person name="Bonch-Osmolovskaya E.A."/>
        </authorList>
    </citation>
    <scope>NUCLEOTIDE SEQUENCE [LARGE SCALE GENOMIC DNA]</scope>
    <source>
        <strain evidence="7 8">SL50</strain>
    </source>
</reference>
<feature type="binding site" evidence="5">
    <location>
        <position position="173"/>
    </location>
    <ligand>
        <name>S-adenosyl-L-methionine</name>
        <dbReference type="ChEBI" id="CHEBI:59789"/>
    </ligand>
</feature>
<keyword evidence="4 5" id="KW-0694">RNA-binding</keyword>
<evidence type="ECO:0000256" key="2">
    <source>
        <dbReference type="ARBA" id="ARBA00022679"/>
    </source>
</evidence>
<proteinExistence type="inferred from homology"/>
<keyword evidence="2 5" id="KW-0808">Transferase</keyword>
<dbReference type="SUPFAM" id="SSF53335">
    <property type="entry name" value="S-adenosyl-L-methionine-dependent methyltransferases"/>
    <property type="match status" value="1"/>
</dbReference>
<dbReference type="PRINTS" id="PR02008">
    <property type="entry name" value="RCMTFAMILY"/>
</dbReference>
<evidence type="ECO:0000256" key="5">
    <source>
        <dbReference type="PROSITE-ProRule" id="PRU01023"/>
    </source>
</evidence>
<evidence type="ECO:0000256" key="4">
    <source>
        <dbReference type="ARBA" id="ARBA00022884"/>
    </source>
</evidence>
<dbReference type="GO" id="GO:0070475">
    <property type="term" value="P:rRNA base methylation"/>
    <property type="evidence" value="ECO:0007669"/>
    <property type="project" value="TreeGrafter"/>
</dbReference>
<comment type="similarity">
    <text evidence="5">Belongs to the class I-like SAM-binding methyltransferase superfamily. RsmB/NOP family.</text>
</comment>
<protein>
    <submittedName>
        <fullName evidence="7">RsmB/NOP family class I SAM-dependent RNA methyltransferase</fullName>
    </submittedName>
</protein>
<gene>
    <name evidence="7" type="ORF">FHQ18_11445</name>
</gene>
<feature type="binding site" evidence="5">
    <location>
        <position position="136"/>
    </location>
    <ligand>
        <name>S-adenosyl-L-methionine</name>
        <dbReference type="ChEBI" id="CHEBI:59789"/>
    </ligand>
</feature>
<organism evidence="7 8">
    <name type="scientific">Deferribacter autotrophicus</name>
    <dbReference type="NCBI Taxonomy" id="500465"/>
    <lineage>
        <taxon>Bacteria</taxon>
        <taxon>Pseudomonadati</taxon>
        <taxon>Deferribacterota</taxon>
        <taxon>Deferribacteres</taxon>
        <taxon>Deferribacterales</taxon>
        <taxon>Deferribacteraceae</taxon>
        <taxon>Deferribacter</taxon>
    </lineage>
</organism>
<evidence type="ECO:0000313" key="8">
    <source>
        <dbReference type="Proteomes" id="UP000322876"/>
    </source>
</evidence>